<evidence type="ECO:0000256" key="1">
    <source>
        <dbReference type="ARBA" id="ARBA00022614"/>
    </source>
</evidence>
<evidence type="ECO:0000256" key="2">
    <source>
        <dbReference type="ARBA" id="ARBA00022737"/>
    </source>
</evidence>
<dbReference type="PROSITE" id="PS51450">
    <property type="entry name" value="LRR"/>
    <property type="match status" value="1"/>
</dbReference>
<dbReference type="Proteomes" id="UP000028547">
    <property type="component" value="Unassembled WGS sequence"/>
</dbReference>
<gene>
    <name evidence="3" type="ORF">Q664_04585</name>
</gene>
<protein>
    <recommendedName>
        <fullName evidence="5">Internalin</fullName>
    </recommendedName>
</protein>
<sequence>MVGAALLGTGFSVEDESFRGQCLQGSVAYSGAAMSDASLVLVDSYERIKSDLGINISGKATFATWDLNAAARFAMNAAETLNSSSMTFRYQVRGRNAMLVDAVPTARALEARTRGSEAVKQMCGTEFVQQVELGAGLWVNVKYDFLDQAAKSEFAADVKVNILKLFSGSGAVTLEDDRLKKSASITVSALQLGGDPTQLSSIFSTTCQDEASQPTGGGTAGPPRRCIAALSCSLERPQDCQAALERIVTYAAEEFPAQLQDLRYDPTSTSGAAIMAYITQGYKTGGFYDLLNEDSPLVEVAVINARSQLHARLLHLVSDSQRVMQLLSPSFRLTSEERLGYESTQSRISNQINMLVAAANICYTRLSDCVGEVARFDLAIQTPELRYDRDTLAKVPTFYEYCSGLATADDTKKTVTVMREKLGASGFTCDEAALYLEQEEALDLSGQGLVDLRPLRGAKNLRYLYLRDNALVNILPLGDLPLLRTLDFRHNSVRSLGAVANLKRLERLTASYNQVMSVDSLAAHPTLQEVRLLDNPIVDVAPLSTIPNLKLLVVTLDDVCKVERKWLLDNGRITASIHDIYERRNFGPTYATPGNRNTAITGWFMCAAVASSLTEAQ</sequence>
<organism evidence="3 4">
    <name type="scientific">Archangium violaceum Cb vi76</name>
    <dbReference type="NCBI Taxonomy" id="1406225"/>
    <lineage>
        <taxon>Bacteria</taxon>
        <taxon>Pseudomonadati</taxon>
        <taxon>Myxococcota</taxon>
        <taxon>Myxococcia</taxon>
        <taxon>Myxococcales</taxon>
        <taxon>Cystobacterineae</taxon>
        <taxon>Archangiaceae</taxon>
        <taxon>Archangium</taxon>
    </lineage>
</organism>
<dbReference type="PANTHER" id="PTHR46652:SF3">
    <property type="entry name" value="LEUCINE-RICH REPEAT-CONTAINING PROTEIN 9"/>
    <property type="match status" value="1"/>
</dbReference>
<accession>A0A084T0G5</accession>
<dbReference type="InterPro" id="IPR050836">
    <property type="entry name" value="SDS22/Internalin_LRR"/>
</dbReference>
<dbReference type="Gene3D" id="3.80.10.10">
    <property type="entry name" value="Ribonuclease Inhibitor"/>
    <property type="match status" value="1"/>
</dbReference>
<dbReference type="EMBL" id="JPMI01000025">
    <property type="protein sequence ID" value="KFA94200.1"/>
    <property type="molecule type" value="Genomic_DNA"/>
</dbReference>
<dbReference type="InterPro" id="IPR032675">
    <property type="entry name" value="LRR_dom_sf"/>
</dbReference>
<dbReference type="SUPFAM" id="SSF52058">
    <property type="entry name" value="L domain-like"/>
    <property type="match status" value="1"/>
</dbReference>
<dbReference type="PANTHER" id="PTHR46652">
    <property type="entry name" value="LEUCINE-RICH REPEAT AND IQ DOMAIN-CONTAINING PROTEIN 1-RELATED"/>
    <property type="match status" value="1"/>
</dbReference>
<evidence type="ECO:0008006" key="5">
    <source>
        <dbReference type="Google" id="ProtNLM"/>
    </source>
</evidence>
<dbReference type="InterPro" id="IPR001611">
    <property type="entry name" value="Leu-rich_rpt"/>
</dbReference>
<comment type="caution">
    <text evidence="3">The sequence shown here is derived from an EMBL/GenBank/DDBJ whole genome shotgun (WGS) entry which is preliminary data.</text>
</comment>
<keyword evidence="1" id="KW-0433">Leucine-rich repeat</keyword>
<evidence type="ECO:0000313" key="3">
    <source>
        <dbReference type="EMBL" id="KFA94200.1"/>
    </source>
</evidence>
<proteinExistence type="predicted"/>
<keyword evidence="2" id="KW-0677">Repeat</keyword>
<name>A0A084T0G5_9BACT</name>
<evidence type="ECO:0000313" key="4">
    <source>
        <dbReference type="Proteomes" id="UP000028547"/>
    </source>
</evidence>
<dbReference type="AlphaFoldDB" id="A0A084T0G5"/>
<reference evidence="3 4" key="1">
    <citation type="submission" date="2014-07" db="EMBL/GenBank/DDBJ databases">
        <title>Draft Genome Sequence of Gephyronic Acid Producer, Cystobacter violaceus Strain Cb vi76.</title>
        <authorList>
            <person name="Stevens D.C."/>
            <person name="Young J."/>
            <person name="Carmichael R."/>
            <person name="Tan J."/>
            <person name="Taylor R.E."/>
        </authorList>
    </citation>
    <scope>NUCLEOTIDE SEQUENCE [LARGE SCALE GENOMIC DNA]</scope>
    <source>
        <strain evidence="3 4">Cb vi76</strain>
    </source>
</reference>